<organism evidence="2 3">
    <name type="scientific">Corynebacterium heidelbergense</name>
    <dbReference type="NCBI Taxonomy" id="2055947"/>
    <lineage>
        <taxon>Bacteria</taxon>
        <taxon>Bacillati</taxon>
        <taxon>Actinomycetota</taxon>
        <taxon>Actinomycetes</taxon>
        <taxon>Mycobacteriales</taxon>
        <taxon>Corynebacteriaceae</taxon>
        <taxon>Corynebacterium</taxon>
    </lineage>
</organism>
<evidence type="ECO:0000256" key="1">
    <source>
        <dbReference type="SAM" id="SignalP"/>
    </source>
</evidence>
<feature type="chain" id="PRO_5039509375" evidence="1">
    <location>
        <begin position="25"/>
        <end position="192"/>
    </location>
</feature>
<keyword evidence="1" id="KW-0732">Signal</keyword>
<evidence type="ECO:0000313" key="2">
    <source>
        <dbReference type="EMBL" id="RAV34133.1"/>
    </source>
</evidence>
<comment type="caution">
    <text evidence="2">The sequence shown here is derived from an EMBL/GenBank/DDBJ whole genome shotgun (WGS) entry which is preliminary data.</text>
</comment>
<evidence type="ECO:0000313" key="3">
    <source>
        <dbReference type="Proteomes" id="UP000251047"/>
    </source>
</evidence>
<reference evidence="2 3" key="1">
    <citation type="journal article" date="2018" name="Syst. Appl. Microbiol.">
        <title>Corynebacterium heidelbergense sp. nov., isolated from the preen glands of Egyptian geese (Alopochen aegyptiacus).</title>
        <authorList>
            <person name="Braun M.S."/>
            <person name="Wang E."/>
            <person name="Zimmermann S."/>
            <person name="Wink M."/>
        </authorList>
    </citation>
    <scope>NUCLEOTIDE SEQUENCE [LARGE SCALE GENOMIC DNA]</scope>
    <source>
        <strain evidence="2 3">DSM 104638</strain>
    </source>
</reference>
<sequence>MGTRKTLRLASLALACALPFSSTAAVNAQEASTPAPQEYDINLGDQHAVRYVLDGSDQPQGLGEKQLITERYGPCTLSPSVVHVRTGTPSEGKVIGFKPFTQCDRPVESISHESRLKYEYYLWWRDAPLAGGVPARSSNSNESRLEQRSIEFHCNGDVDTNFIGNTVGTVVAAGRTYHAAVNTPLFREACKV</sequence>
<protein>
    <submittedName>
        <fullName evidence="2">Uncharacterized protein</fullName>
    </submittedName>
</protein>
<dbReference type="AlphaFoldDB" id="A0A364VBV4"/>
<gene>
    <name evidence="2" type="ORF">CWC39_04785</name>
</gene>
<dbReference type="Proteomes" id="UP000251047">
    <property type="component" value="Unassembled WGS sequence"/>
</dbReference>
<proteinExistence type="predicted"/>
<dbReference type="EMBL" id="PHQP01000027">
    <property type="protein sequence ID" value="RAV34133.1"/>
    <property type="molecule type" value="Genomic_DNA"/>
</dbReference>
<accession>A0A364VBV4</accession>
<name>A0A364VBV4_9CORY</name>
<feature type="signal peptide" evidence="1">
    <location>
        <begin position="1"/>
        <end position="24"/>
    </location>
</feature>